<comment type="caution">
    <text evidence="2">The sequence shown here is derived from an EMBL/GenBank/DDBJ whole genome shotgun (WGS) entry which is preliminary data.</text>
</comment>
<name>A0A8S1QTM6_9CILI</name>
<reference evidence="2" key="1">
    <citation type="submission" date="2021-01" db="EMBL/GenBank/DDBJ databases">
        <authorList>
            <consortium name="Genoscope - CEA"/>
            <person name="William W."/>
        </authorList>
    </citation>
    <scope>NUCLEOTIDE SEQUENCE</scope>
</reference>
<sequence length="151" mass="17122">MHIFLYFIIIAGILQIAAVNINQPGNSDLNQLVEAPQNACQQGYFFNEQICSQCQWIENGFCTCSQQGKCDQITCLQGYFLVGSSCIKHPDSNCIKGGFNSNGIVNQHQQVEFVQPIIIVYNLIVQLEYVNNVRVDILFLLVKDIRIIQYQ</sequence>
<keyword evidence="3" id="KW-1185">Reference proteome</keyword>
<organism evidence="2 3">
    <name type="scientific">Paramecium sonneborni</name>
    <dbReference type="NCBI Taxonomy" id="65129"/>
    <lineage>
        <taxon>Eukaryota</taxon>
        <taxon>Sar</taxon>
        <taxon>Alveolata</taxon>
        <taxon>Ciliophora</taxon>
        <taxon>Intramacronucleata</taxon>
        <taxon>Oligohymenophorea</taxon>
        <taxon>Peniculida</taxon>
        <taxon>Parameciidae</taxon>
        <taxon>Paramecium</taxon>
    </lineage>
</organism>
<protein>
    <recommendedName>
        <fullName evidence="4">Transmembrane protein</fullName>
    </recommendedName>
</protein>
<feature type="chain" id="PRO_5035760877" description="Transmembrane protein" evidence="1">
    <location>
        <begin position="19"/>
        <end position="151"/>
    </location>
</feature>
<evidence type="ECO:0008006" key="4">
    <source>
        <dbReference type="Google" id="ProtNLM"/>
    </source>
</evidence>
<feature type="signal peptide" evidence="1">
    <location>
        <begin position="1"/>
        <end position="18"/>
    </location>
</feature>
<dbReference type="Proteomes" id="UP000692954">
    <property type="component" value="Unassembled WGS sequence"/>
</dbReference>
<dbReference type="AlphaFoldDB" id="A0A8S1QTM6"/>
<evidence type="ECO:0000256" key="1">
    <source>
        <dbReference type="SAM" id="SignalP"/>
    </source>
</evidence>
<keyword evidence="1" id="KW-0732">Signal</keyword>
<evidence type="ECO:0000313" key="3">
    <source>
        <dbReference type="Proteomes" id="UP000692954"/>
    </source>
</evidence>
<gene>
    <name evidence="2" type="ORF">PSON_ATCC_30995.1.T1190149</name>
</gene>
<dbReference type="EMBL" id="CAJJDN010000119">
    <property type="protein sequence ID" value="CAD8119058.1"/>
    <property type="molecule type" value="Genomic_DNA"/>
</dbReference>
<accession>A0A8S1QTM6</accession>
<evidence type="ECO:0000313" key="2">
    <source>
        <dbReference type="EMBL" id="CAD8119058.1"/>
    </source>
</evidence>
<proteinExistence type="predicted"/>